<reference evidence="1" key="3">
    <citation type="submission" date="2023-05" db="EMBL/GenBank/DDBJ databases">
        <authorList>
            <person name="Smith C.H."/>
        </authorList>
    </citation>
    <scope>NUCLEOTIDE SEQUENCE</scope>
    <source>
        <strain evidence="1">CHS0354</strain>
        <tissue evidence="1">Mantle</tissue>
    </source>
</reference>
<evidence type="ECO:0000313" key="1">
    <source>
        <dbReference type="EMBL" id="KAK3606207.1"/>
    </source>
</evidence>
<name>A0AAE0T982_9BIVA</name>
<gene>
    <name evidence="1" type="ORF">CHS0354_037870</name>
</gene>
<dbReference type="AlphaFoldDB" id="A0AAE0T982"/>
<protein>
    <submittedName>
        <fullName evidence="1">Uncharacterized protein</fullName>
    </submittedName>
</protein>
<sequence>MEILKRWRGWRYSDAGGDGDTQRVEGMASARKEVNAVPTPSYCTADLNTRNTTTGVFKPRTGIVLSYEDNNPVILLGIFVKVRVPTSLIIHFGTKEYVALKLCLEVLKWRIVV</sequence>
<proteinExistence type="predicted"/>
<accession>A0AAE0T982</accession>
<reference evidence="1" key="2">
    <citation type="journal article" date="2021" name="Genome Biol. Evol.">
        <title>Developing a high-quality reference genome for a parasitic bivalve with doubly uniparental inheritance (Bivalvia: Unionida).</title>
        <authorList>
            <person name="Smith C.H."/>
        </authorList>
    </citation>
    <scope>NUCLEOTIDE SEQUENCE</scope>
    <source>
        <strain evidence="1">CHS0354</strain>
        <tissue evidence="1">Mantle</tissue>
    </source>
</reference>
<keyword evidence="2" id="KW-1185">Reference proteome</keyword>
<comment type="caution">
    <text evidence="1">The sequence shown here is derived from an EMBL/GenBank/DDBJ whole genome shotgun (WGS) entry which is preliminary data.</text>
</comment>
<evidence type="ECO:0000313" key="2">
    <source>
        <dbReference type="Proteomes" id="UP001195483"/>
    </source>
</evidence>
<reference evidence="1" key="1">
    <citation type="journal article" date="2021" name="Genome Biol. Evol.">
        <title>A High-Quality Reference Genome for a Parasitic Bivalve with Doubly Uniparental Inheritance (Bivalvia: Unionida).</title>
        <authorList>
            <person name="Smith C.H."/>
        </authorList>
    </citation>
    <scope>NUCLEOTIDE SEQUENCE</scope>
    <source>
        <strain evidence="1">CHS0354</strain>
    </source>
</reference>
<dbReference type="Proteomes" id="UP001195483">
    <property type="component" value="Unassembled WGS sequence"/>
</dbReference>
<dbReference type="EMBL" id="JAEAOA010002216">
    <property type="protein sequence ID" value="KAK3606207.1"/>
    <property type="molecule type" value="Genomic_DNA"/>
</dbReference>
<organism evidence="1 2">
    <name type="scientific">Potamilus streckersoni</name>
    <dbReference type="NCBI Taxonomy" id="2493646"/>
    <lineage>
        <taxon>Eukaryota</taxon>
        <taxon>Metazoa</taxon>
        <taxon>Spiralia</taxon>
        <taxon>Lophotrochozoa</taxon>
        <taxon>Mollusca</taxon>
        <taxon>Bivalvia</taxon>
        <taxon>Autobranchia</taxon>
        <taxon>Heteroconchia</taxon>
        <taxon>Palaeoheterodonta</taxon>
        <taxon>Unionida</taxon>
        <taxon>Unionoidea</taxon>
        <taxon>Unionidae</taxon>
        <taxon>Ambleminae</taxon>
        <taxon>Lampsilini</taxon>
        <taxon>Potamilus</taxon>
    </lineage>
</organism>